<accession>A0A9W2ZIY8</accession>
<dbReference type="GO" id="GO:0005548">
    <property type="term" value="F:phospholipid transporter activity"/>
    <property type="evidence" value="ECO:0007669"/>
    <property type="project" value="InterPro"/>
</dbReference>
<evidence type="ECO:0000313" key="11">
    <source>
        <dbReference type="RefSeq" id="XP_055874950.1"/>
    </source>
</evidence>
<protein>
    <submittedName>
        <fullName evidence="9 10">Microsomal triglyceride transfer protein large subunit-like</fullName>
    </submittedName>
</protein>
<dbReference type="Gene3D" id="2.30.230.10">
    <property type="entry name" value="Lipovitellin, beta-sheet shell regions, chain A"/>
    <property type="match status" value="1"/>
</dbReference>
<evidence type="ECO:0000256" key="3">
    <source>
        <dbReference type="ARBA" id="ARBA00022729"/>
    </source>
</evidence>
<dbReference type="RefSeq" id="XP_055874951.1">
    <property type="nucleotide sequence ID" value="XM_056018976.1"/>
</dbReference>
<dbReference type="PANTHER" id="PTHR13024">
    <property type="entry name" value="MICROSOMAL TRIGLYCERIDE TRANSFER PROTEIN, LARGE SUBUNIT"/>
    <property type="match status" value="1"/>
</dbReference>
<dbReference type="GO" id="GO:0008289">
    <property type="term" value="F:lipid binding"/>
    <property type="evidence" value="ECO:0007669"/>
    <property type="project" value="InterPro"/>
</dbReference>
<keyword evidence="4" id="KW-0256">Endoplasmic reticulum</keyword>
<evidence type="ECO:0000313" key="13">
    <source>
        <dbReference type="RefSeq" id="XP_055874952.1"/>
    </source>
</evidence>
<dbReference type="GeneID" id="106074716"/>
<evidence type="ECO:0000313" key="9">
    <source>
        <dbReference type="RefSeq" id="XP_013092649.2"/>
    </source>
</evidence>
<keyword evidence="8" id="KW-1185">Reference proteome</keyword>
<name>A0A9W2ZIY8_BIOGL</name>
<evidence type="ECO:0000256" key="2">
    <source>
        <dbReference type="ARBA" id="ARBA00022448"/>
    </source>
</evidence>
<dbReference type="SUPFAM" id="SSF56968">
    <property type="entry name" value="Lipovitellin-phosvitin complex, beta-sheet shell regions"/>
    <property type="match status" value="1"/>
</dbReference>
<evidence type="ECO:0000259" key="7">
    <source>
        <dbReference type="PROSITE" id="PS51211"/>
    </source>
</evidence>
<evidence type="ECO:0000313" key="12">
    <source>
        <dbReference type="RefSeq" id="XP_055874951.1"/>
    </source>
</evidence>
<dbReference type="PROSITE" id="PS51211">
    <property type="entry name" value="VITELLOGENIN"/>
    <property type="match status" value="1"/>
</dbReference>
<dbReference type="SMART" id="SM00638">
    <property type="entry name" value="LPD_N"/>
    <property type="match status" value="1"/>
</dbReference>
<dbReference type="OrthoDB" id="5865932at2759"/>
<dbReference type="GO" id="GO:0005783">
    <property type="term" value="C:endoplasmic reticulum"/>
    <property type="evidence" value="ECO:0007669"/>
    <property type="project" value="UniProtKB-SubCell"/>
</dbReference>
<evidence type="ECO:0000256" key="4">
    <source>
        <dbReference type="ARBA" id="ARBA00022824"/>
    </source>
</evidence>
<feature type="domain" description="Vitellogenin" evidence="7">
    <location>
        <begin position="25"/>
        <end position="636"/>
    </location>
</feature>
<dbReference type="Proteomes" id="UP001165740">
    <property type="component" value="Chromosome 2"/>
</dbReference>
<dbReference type="InterPro" id="IPR001747">
    <property type="entry name" value="Vitellogenin_N"/>
</dbReference>
<evidence type="ECO:0000256" key="1">
    <source>
        <dbReference type="ARBA" id="ARBA00004240"/>
    </source>
</evidence>
<dbReference type="Gene3D" id="1.25.10.20">
    <property type="entry name" value="Vitellinogen, superhelical"/>
    <property type="match status" value="1"/>
</dbReference>
<dbReference type="AlphaFoldDB" id="A0A9W2ZIY8"/>
<evidence type="ECO:0000313" key="10">
    <source>
        <dbReference type="RefSeq" id="XP_055874949.1"/>
    </source>
</evidence>
<dbReference type="RefSeq" id="XP_055874949.1">
    <property type="nucleotide sequence ID" value="XM_056018974.1"/>
</dbReference>
<comment type="subcellular location">
    <subcellularLocation>
        <location evidence="1">Endoplasmic reticulum</location>
    </subcellularLocation>
</comment>
<feature type="chain" id="PRO_5044702634" evidence="6">
    <location>
        <begin position="23"/>
        <end position="882"/>
    </location>
</feature>
<dbReference type="InterPro" id="IPR045811">
    <property type="entry name" value="MTP_lip-bd"/>
</dbReference>
<dbReference type="GO" id="GO:0042157">
    <property type="term" value="P:lipoprotein metabolic process"/>
    <property type="evidence" value="ECO:0007669"/>
    <property type="project" value="TreeGrafter"/>
</dbReference>
<keyword evidence="3 6" id="KW-0732">Signal</keyword>
<proteinExistence type="predicted"/>
<sequence length="882" mass="98465">MFACNLLMILFTLWCAVLPGNSLQYDPSRTYTYSYQTDLLLNDANSKRLTSAQKDVGVNFTIRFELSTIYKDESVQLFKLHITKAEVFSLRQPNTKKGLESSIYNPTYFQISGDLVEKIYFTENSIFSRNIKKGIINLFQVQEKEGERTEVEVGGECLVKYSVPEPNVIERNKLECQNLEIANQFSNSNKALGISVYSKATSVYKLQDSVIENVSSTQRVITYLNIRSALNGAALSLQNLQLESVSNGKEEPAFTLEEALSKLQAGTMLSMALLPSEEEIQHCQEDCQNPEHLAQRLEEDLKGENVATLKSAKAFIQMLKGFRSSSKGTLTKIMTTSDSYIVPQLIDIATAAQTDAAKEALLELINFEDADSVDYPQRFLLAAAYSSHPSVTFLEDLLSILKKPIPNESLRESLLLSLGAVVHTFCQVKNQSSHPVVNEFKSLVTSELSACKEERCQLMYLNALGNAGLSSTVEIILPYVESPKSSMLAATAMSAFRRIHKKYITSKVKAALLRIFHQNNDAYDTSVRIAALELIVDNEPTKQEVRNILLSCGDQSEPEFSTYVLKMILDIASVNPELKTKLEDILKDSRIKNYNIWSQSGKSSVITSYLARLKDLDATYNLYFENSKSGVMKRSGMVVSLLGKTIKQPFMKFGIYADGLESLMGQESDTTTESEKTDEDASVEAVAGMSFTFMDVLLTQVEFFRGMSGLMSAAWNAPSELTSALQANVLLQDHSQRIHLSNGLVLDTEVKGVLSFDLSGFVSISLWNRNCDALIRNSGAMYIEGSMKADSSVFNLDLMFSGEGQTNIDYTSKADFYEMPLKLCMQMLRPEFEFVHKTQKTSSLSKGRKYKSSINRKSVILAESYLLNKANSDECRVMLSQD</sequence>
<dbReference type="RefSeq" id="XP_055874952.1">
    <property type="nucleotide sequence ID" value="XM_056018977.1"/>
</dbReference>
<dbReference type="SUPFAM" id="SSF48431">
    <property type="entry name" value="Lipovitellin-phosvitin complex, superhelical domain"/>
    <property type="match status" value="1"/>
</dbReference>
<reference evidence="9 10" key="1">
    <citation type="submission" date="2025-04" db="UniProtKB">
        <authorList>
            <consortium name="RefSeq"/>
        </authorList>
    </citation>
    <scope>IDENTIFICATION</scope>
</reference>
<evidence type="ECO:0000256" key="5">
    <source>
        <dbReference type="PROSITE-ProRule" id="PRU00557"/>
    </source>
</evidence>
<gene>
    <name evidence="9 10 11 12 13" type="primary">LOC106074716</name>
</gene>
<dbReference type="PANTHER" id="PTHR13024:SF0">
    <property type="entry name" value="MICROSOMAL TRIACYLGLYCEROL TRANSFER PROTEIN"/>
    <property type="match status" value="1"/>
</dbReference>
<dbReference type="InterPro" id="IPR015819">
    <property type="entry name" value="Lipid_transp_b-sht_shell"/>
</dbReference>
<dbReference type="Pfam" id="PF19444">
    <property type="entry name" value="MTP_lip_bd"/>
    <property type="match status" value="1"/>
</dbReference>
<dbReference type="GO" id="GO:0016323">
    <property type="term" value="C:basolateral plasma membrane"/>
    <property type="evidence" value="ECO:0007669"/>
    <property type="project" value="TreeGrafter"/>
</dbReference>
<keyword evidence="2" id="KW-0813">Transport</keyword>
<dbReference type="RefSeq" id="XP_013092649.2">
    <property type="nucleotide sequence ID" value="XM_013237195.2"/>
</dbReference>
<dbReference type="InterPro" id="IPR011030">
    <property type="entry name" value="Lipovitellin_superhlx_dom"/>
</dbReference>
<dbReference type="InterPro" id="IPR015816">
    <property type="entry name" value="Vitellinogen_b-sht_N"/>
</dbReference>
<evidence type="ECO:0000313" key="8">
    <source>
        <dbReference type="Proteomes" id="UP001165740"/>
    </source>
</evidence>
<organism evidence="8 12">
    <name type="scientific">Biomphalaria glabrata</name>
    <name type="common">Bloodfluke planorb</name>
    <name type="synonym">Freshwater snail</name>
    <dbReference type="NCBI Taxonomy" id="6526"/>
    <lineage>
        <taxon>Eukaryota</taxon>
        <taxon>Metazoa</taxon>
        <taxon>Spiralia</taxon>
        <taxon>Lophotrochozoa</taxon>
        <taxon>Mollusca</taxon>
        <taxon>Gastropoda</taxon>
        <taxon>Heterobranchia</taxon>
        <taxon>Euthyneura</taxon>
        <taxon>Panpulmonata</taxon>
        <taxon>Hygrophila</taxon>
        <taxon>Lymnaeoidea</taxon>
        <taxon>Planorbidae</taxon>
        <taxon>Biomphalaria</taxon>
    </lineage>
</organism>
<dbReference type="RefSeq" id="XP_055874950.1">
    <property type="nucleotide sequence ID" value="XM_056018975.1"/>
</dbReference>
<evidence type="ECO:0000256" key="6">
    <source>
        <dbReference type="SAM" id="SignalP"/>
    </source>
</evidence>
<dbReference type="Pfam" id="PF01347">
    <property type="entry name" value="Vitellogenin_N"/>
    <property type="match status" value="1"/>
</dbReference>
<dbReference type="InterPro" id="IPR039988">
    <property type="entry name" value="MTTP"/>
</dbReference>
<comment type="caution">
    <text evidence="5">Lacks conserved residue(s) required for the propagation of feature annotation.</text>
</comment>
<feature type="signal peptide" evidence="6">
    <location>
        <begin position="1"/>
        <end position="22"/>
    </location>
</feature>
<dbReference type="GO" id="GO:0005794">
    <property type="term" value="C:Golgi apparatus"/>
    <property type="evidence" value="ECO:0007669"/>
    <property type="project" value="TreeGrafter"/>
</dbReference>
<dbReference type="OMA" id="HVWGGSA"/>